<organism evidence="1 2">
    <name type="scientific">Romanomermis culicivorax</name>
    <name type="common">Nematode worm</name>
    <dbReference type="NCBI Taxonomy" id="13658"/>
    <lineage>
        <taxon>Eukaryota</taxon>
        <taxon>Metazoa</taxon>
        <taxon>Ecdysozoa</taxon>
        <taxon>Nematoda</taxon>
        <taxon>Enoplea</taxon>
        <taxon>Dorylaimia</taxon>
        <taxon>Mermithida</taxon>
        <taxon>Mermithoidea</taxon>
        <taxon>Mermithidae</taxon>
        <taxon>Romanomermis</taxon>
    </lineage>
</organism>
<keyword evidence="1" id="KW-1185">Reference proteome</keyword>
<name>A0A915IZG3_ROMCU</name>
<accession>A0A915IZG3</accession>
<proteinExistence type="predicted"/>
<reference evidence="2" key="1">
    <citation type="submission" date="2022-11" db="UniProtKB">
        <authorList>
            <consortium name="WormBaseParasite"/>
        </authorList>
    </citation>
    <scope>IDENTIFICATION</scope>
</reference>
<sequence>MILKPIQCLKKLRRHCKLPLILTLPCKRCLCFIIFDLSLKRLPQTSQTYGLELAKKGNLVNLQLKTRTITMSEWRNLFTCVSYIHIAPFGISSLLTKSPHLHVKFSASIVGDLFSSCRYFSMLPLERVKGPDDE</sequence>
<protein>
    <submittedName>
        <fullName evidence="2">Uncharacterized protein</fullName>
    </submittedName>
</protein>
<dbReference type="AlphaFoldDB" id="A0A915IZG3"/>
<evidence type="ECO:0000313" key="1">
    <source>
        <dbReference type="Proteomes" id="UP000887565"/>
    </source>
</evidence>
<evidence type="ECO:0000313" key="2">
    <source>
        <dbReference type="WBParaSite" id="nRc.2.0.1.t19515-RA"/>
    </source>
</evidence>
<dbReference type="WBParaSite" id="nRc.2.0.1.t19515-RA">
    <property type="protein sequence ID" value="nRc.2.0.1.t19515-RA"/>
    <property type="gene ID" value="nRc.2.0.1.g19515"/>
</dbReference>
<dbReference type="Proteomes" id="UP000887565">
    <property type="component" value="Unplaced"/>
</dbReference>